<evidence type="ECO:0000313" key="2">
    <source>
        <dbReference type="EMBL" id="KAJ7379276.1"/>
    </source>
</evidence>
<feature type="region of interest" description="Disordered" evidence="1">
    <location>
        <begin position="115"/>
        <end position="568"/>
    </location>
</feature>
<feature type="region of interest" description="Disordered" evidence="1">
    <location>
        <begin position="73"/>
        <end position="92"/>
    </location>
</feature>
<gene>
    <name evidence="2" type="ORF">OS493_017789</name>
</gene>
<feature type="compositionally biased region" description="Basic and acidic residues" evidence="1">
    <location>
        <begin position="472"/>
        <end position="485"/>
    </location>
</feature>
<keyword evidence="3" id="KW-1185">Reference proteome</keyword>
<feature type="compositionally biased region" description="Polar residues" evidence="1">
    <location>
        <begin position="534"/>
        <end position="547"/>
    </location>
</feature>
<accession>A0A9W9ZCN6</accession>
<feature type="compositionally biased region" description="Acidic residues" evidence="1">
    <location>
        <begin position="590"/>
        <end position="600"/>
    </location>
</feature>
<feature type="compositionally biased region" description="Basic and acidic residues" evidence="1">
    <location>
        <begin position="214"/>
        <end position="233"/>
    </location>
</feature>
<dbReference type="Proteomes" id="UP001163046">
    <property type="component" value="Unassembled WGS sequence"/>
</dbReference>
<organism evidence="2 3">
    <name type="scientific">Desmophyllum pertusum</name>
    <dbReference type="NCBI Taxonomy" id="174260"/>
    <lineage>
        <taxon>Eukaryota</taxon>
        <taxon>Metazoa</taxon>
        <taxon>Cnidaria</taxon>
        <taxon>Anthozoa</taxon>
        <taxon>Hexacorallia</taxon>
        <taxon>Scleractinia</taxon>
        <taxon>Caryophylliina</taxon>
        <taxon>Caryophylliidae</taxon>
        <taxon>Desmophyllum</taxon>
    </lineage>
</organism>
<feature type="compositionally biased region" description="Basic and acidic residues" evidence="1">
    <location>
        <begin position="180"/>
        <end position="197"/>
    </location>
</feature>
<feature type="compositionally biased region" description="Acidic residues" evidence="1">
    <location>
        <begin position="497"/>
        <end position="508"/>
    </location>
</feature>
<dbReference type="AlphaFoldDB" id="A0A9W9ZCN6"/>
<evidence type="ECO:0000256" key="1">
    <source>
        <dbReference type="SAM" id="MobiDB-lite"/>
    </source>
</evidence>
<protein>
    <submittedName>
        <fullName evidence="2">Uncharacterized protein</fullName>
    </submittedName>
</protein>
<proteinExistence type="predicted"/>
<feature type="compositionally biased region" description="Basic and acidic residues" evidence="1">
    <location>
        <begin position="262"/>
        <end position="279"/>
    </location>
</feature>
<feature type="compositionally biased region" description="Polar residues" evidence="1">
    <location>
        <begin position="450"/>
        <end position="462"/>
    </location>
</feature>
<comment type="caution">
    <text evidence="2">The sequence shown here is derived from an EMBL/GenBank/DDBJ whole genome shotgun (WGS) entry which is preliminary data.</text>
</comment>
<feature type="compositionally biased region" description="Polar residues" evidence="1">
    <location>
        <begin position="553"/>
        <end position="562"/>
    </location>
</feature>
<sequence>MRSVDPITLLSPLKTNINVGHLTGEAAIQARLIEKTELRDELAQFGQQKKNSGVDEVSSCLIANGGSTWDSFVPNSDSAEKGTCNLEDDGYSEIGRRKDSRASKFVKKVWKLAPKPKRGSNESREVCEDFSERPRRDSLSPGDAVDIQGRFSGSEPNTPETSPQMSRKSSKSSPKASRKISKDEKLKKDKESPEITRKLASASKMLRKVTKGSCDTKKNESVVKKISKDESPKKNGFLADSAAKHSTSSSSCTNKEKPRKSVPPEKAQKDTKHEKREDASCQVDDQLVSDMIDSQCEPINEHNFTAPALPPRKKSDPPPLPPRVAKSPTSTSSSTPAVLHSSASHHHGGRTPQPAASSTRRHSHGSHGHGVLKEESLPPPPVPPRRENNQSPDSKTMTSNVERSSAARAPVIQLTCSSPENRQDSAEKHNSDSEEEMANASTDKVPEQNPPSLSATHQSPDSLSHPVPRRPPKAERRTQAKEFFRSHAGQRICVPSDDSESAEMEDNDYPSHSPRYGNIDEIRMKASELDETSSEQSSSHVTNSSRNEAIESNHINKTSTGPLSLGASRVIKSQREAIRLKINLMKESSVDEDVPFESDDSGITSVIGEDLEGQSTPKRPSTPLSIQRNALTLSSVSIT</sequence>
<feature type="compositionally biased region" description="Polar residues" evidence="1">
    <location>
        <begin position="154"/>
        <end position="165"/>
    </location>
</feature>
<feature type="compositionally biased region" description="Basic and acidic residues" evidence="1">
    <location>
        <begin position="518"/>
        <end position="528"/>
    </location>
</feature>
<name>A0A9W9ZCN6_9CNID</name>
<feature type="region of interest" description="Disordered" evidence="1">
    <location>
        <begin position="586"/>
        <end position="627"/>
    </location>
</feature>
<feature type="compositionally biased region" description="Basic and acidic residues" evidence="1">
    <location>
        <begin position="421"/>
        <end position="432"/>
    </location>
</feature>
<feature type="compositionally biased region" description="Low complexity" evidence="1">
    <location>
        <begin position="327"/>
        <end position="336"/>
    </location>
</feature>
<feature type="compositionally biased region" description="Basic and acidic residues" evidence="1">
    <location>
        <begin position="119"/>
        <end position="138"/>
    </location>
</feature>
<feature type="compositionally biased region" description="Polar residues" evidence="1">
    <location>
        <begin position="389"/>
        <end position="403"/>
    </location>
</feature>
<dbReference type="EMBL" id="MU826359">
    <property type="protein sequence ID" value="KAJ7379276.1"/>
    <property type="molecule type" value="Genomic_DNA"/>
</dbReference>
<reference evidence="2" key="1">
    <citation type="submission" date="2023-01" db="EMBL/GenBank/DDBJ databases">
        <title>Genome assembly of the deep-sea coral Lophelia pertusa.</title>
        <authorList>
            <person name="Herrera S."/>
            <person name="Cordes E."/>
        </authorList>
    </citation>
    <scope>NUCLEOTIDE SEQUENCE</scope>
    <source>
        <strain evidence="2">USNM1676648</strain>
        <tissue evidence="2">Polyp</tissue>
    </source>
</reference>
<evidence type="ECO:0000313" key="3">
    <source>
        <dbReference type="Proteomes" id="UP001163046"/>
    </source>
</evidence>
<feature type="compositionally biased region" description="Polar residues" evidence="1">
    <location>
        <begin position="613"/>
        <end position="627"/>
    </location>
</feature>
<feature type="compositionally biased region" description="Low complexity" evidence="1">
    <location>
        <begin position="239"/>
        <end position="251"/>
    </location>
</feature>